<feature type="compositionally biased region" description="Polar residues" evidence="1">
    <location>
        <begin position="16"/>
        <end position="26"/>
    </location>
</feature>
<proteinExistence type="predicted"/>
<name>A0A8X6R9I9_NEPPI</name>
<evidence type="ECO:0000313" key="3">
    <source>
        <dbReference type="Proteomes" id="UP000887013"/>
    </source>
</evidence>
<reference evidence="2" key="1">
    <citation type="submission" date="2020-08" db="EMBL/GenBank/DDBJ databases">
        <title>Multicomponent nature underlies the extraordinary mechanical properties of spider dragline silk.</title>
        <authorList>
            <person name="Kono N."/>
            <person name="Nakamura H."/>
            <person name="Mori M."/>
            <person name="Yoshida Y."/>
            <person name="Ohtoshi R."/>
            <person name="Malay A.D."/>
            <person name="Moran D.A.P."/>
            <person name="Tomita M."/>
            <person name="Numata K."/>
            <person name="Arakawa K."/>
        </authorList>
    </citation>
    <scope>NUCLEOTIDE SEQUENCE</scope>
</reference>
<protein>
    <submittedName>
        <fullName evidence="2">Uncharacterized protein</fullName>
    </submittedName>
</protein>
<sequence length="80" mass="9180">MVQHIDDAERERRPPTATNSEIAAPNQTWGQLKNFRELLKRRYNSDDEVKAATKEWSSGIGRIFFAGGLENLVPRLQILK</sequence>
<comment type="caution">
    <text evidence="2">The sequence shown here is derived from an EMBL/GenBank/DDBJ whole genome shotgun (WGS) entry which is preliminary data.</text>
</comment>
<gene>
    <name evidence="2" type="ORF">NPIL_53081</name>
</gene>
<feature type="compositionally biased region" description="Basic and acidic residues" evidence="1">
    <location>
        <begin position="1"/>
        <end position="14"/>
    </location>
</feature>
<dbReference type="Proteomes" id="UP000887013">
    <property type="component" value="Unassembled WGS sequence"/>
</dbReference>
<dbReference type="OrthoDB" id="6431520at2759"/>
<evidence type="ECO:0000256" key="1">
    <source>
        <dbReference type="SAM" id="MobiDB-lite"/>
    </source>
</evidence>
<feature type="region of interest" description="Disordered" evidence="1">
    <location>
        <begin position="1"/>
        <end position="26"/>
    </location>
</feature>
<keyword evidence="3" id="KW-1185">Reference proteome</keyword>
<evidence type="ECO:0000313" key="2">
    <source>
        <dbReference type="EMBL" id="GFU60912.1"/>
    </source>
</evidence>
<dbReference type="EMBL" id="BMAW01040763">
    <property type="protein sequence ID" value="GFU60912.1"/>
    <property type="molecule type" value="Genomic_DNA"/>
</dbReference>
<dbReference type="AlphaFoldDB" id="A0A8X6R9I9"/>
<accession>A0A8X6R9I9</accession>
<organism evidence="2 3">
    <name type="scientific">Nephila pilipes</name>
    <name type="common">Giant wood spider</name>
    <name type="synonym">Nephila maculata</name>
    <dbReference type="NCBI Taxonomy" id="299642"/>
    <lineage>
        <taxon>Eukaryota</taxon>
        <taxon>Metazoa</taxon>
        <taxon>Ecdysozoa</taxon>
        <taxon>Arthropoda</taxon>
        <taxon>Chelicerata</taxon>
        <taxon>Arachnida</taxon>
        <taxon>Araneae</taxon>
        <taxon>Araneomorphae</taxon>
        <taxon>Entelegynae</taxon>
        <taxon>Araneoidea</taxon>
        <taxon>Nephilidae</taxon>
        <taxon>Nephila</taxon>
    </lineage>
</organism>